<dbReference type="Proteomes" id="UP000189674">
    <property type="component" value="Chromosome"/>
</dbReference>
<dbReference type="KEGG" id="alus:STSP2_00632"/>
<name>A0A1U9NI41_9BACT</name>
<dbReference type="GO" id="GO:0005886">
    <property type="term" value="C:plasma membrane"/>
    <property type="evidence" value="ECO:0007669"/>
    <property type="project" value="UniProtKB-SubCell"/>
</dbReference>
<feature type="transmembrane region" description="Helical" evidence="10">
    <location>
        <begin position="180"/>
        <end position="199"/>
    </location>
</feature>
<evidence type="ECO:0000256" key="3">
    <source>
        <dbReference type="ARBA" id="ARBA00022448"/>
    </source>
</evidence>
<evidence type="ECO:0000256" key="8">
    <source>
        <dbReference type="ARBA" id="ARBA00023136"/>
    </source>
</evidence>
<dbReference type="Gene3D" id="1.20.1730.10">
    <property type="entry name" value="Sodium/glucose cotransporter"/>
    <property type="match status" value="2"/>
</dbReference>
<evidence type="ECO:0000256" key="1">
    <source>
        <dbReference type="ARBA" id="ARBA00004651"/>
    </source>
</evidence>
<feature type="transmembrane region" description="Helical" evidence="10">
    <location>
        <begin position="495"/>
        <end position="521"/>
    </location>
</feature>
<dbReference type="GO" id="GO:0015293">
    <property type="term" value="F:symporter activity"/>
    <property type="evidence" value="ECO:0007669"/>
    <property type="project" value="UniProtKB-KW"/>
</dbReference>
<keyword evidence="4" id="KW-1003">Cell membrane</keyword>
<feature type="transmembrane region" description="Helical" evidence="10">
    <location>
        <begin position="614"/>
        <end position="637"/>
    </location>
</feature>
<comment type="similarity">
    <text evidence="2 9">Belongs to the sodium:solute symporter (SSF) (TC 2.A.21) family.</text>
</comment>
<organism evidence="11 12">
    <name type="scientific">Anaerohalosphaera lusitana</name>
    <dbReference type="NCBI Taxonomy" id="1936003"/>
    <lineage>
        <taxon>Bacteria</taxon>
        <taxon>Pseudomonadati</taxon>
        <taxon>Planctomycetota</taxon>
        <taxon>Phycisphaerae</taxon>
        <taxon>Sedimentisphaerales</taxon>
        <taxon>Anaerohalosphaeraceae</taxon>
        <taxon>Anaerohalosphaera</taxon>
    </lineage>
</organism>
<keyword evidence="3" id="KW-0813">Transport</keyword>
<evidence type="ECO:0000313" key="12">
    <source>
        <dbReference type="Proteomes" id="UP000189674"/>
    </source>
</evidence>
<dbReference type="GO" id="GO:0015123">
    <property type="term" value="F:acetate transmembrane transporter activity"/>
    <property type="evidence" value="ECO:0007669"/>
    <property type="project" value="TreeGrafter"/>
</dbReference>
<keyword evidence="8 10" id="KW-0472">Membrane</keyword>
<evidence type="ECO:0000256" key="10">
    <source>
        <dbReference type="SAM" id="Phobius"/>
    </source>
</evidence>
<feature type="transmembrane region" description="Helical" evidence="10">
    <location>
        <begin position="682"/>
        <end position="703"/>
    </location>
</feature>
<dbReference type="InterPro" id="IPR038377">
    <property type="entry name" value="Na/Glc_symporter_sf"/>
</dbReference>
<dbReference type="Pfam" id="PF00474">
    <property type="entry name" value="SSF"/>
    <property type="match status" value="2"/>
</dbReference>
<dbReference type="InterPro" id="IPR050277">
    <property type="entry name" value="Sodium:Solute_Symporter"/>
</dbReference>
<comment type="subcellular location">
    <subcellularLocation>
        <location evidence="1">Cell membrane</location>
        <topology evidence="1">Multi-pass membrane protein</topology>
    </subcellularLocation>
</comment>
<dbReference type="RefSeq" id="WP_146659753.1">
    <property type="nucleotide sequence ID" value="NZ_CP019791.1"/>
</dbReference>
<proteinExistence type="inferred from homology"/>
<evidence type="ECO:0000256" key="2">
    <source>
        <dbReference type="ARBA" id="ARBA00006434"/>
    </source>
</evidence>
<feature type="transmembrane region" description="Helical" evidence="10">
    <location>
        <begin position="644"/>
        <end position="662"/>
    </location>
</feature>
<evidence type="ECO:0000256" key="7">
    <source>
        <dbReference type="ARBA" id="ARBA00022989"/>
    </source>
</evidence>
<feature type="transmembrane region" description="Helical" evidence="10">
    <location>
        <begin position="147"/>
        <end position="168"/>
    </location>
</feature>
<dbReference type="OrthoDB" id="9814523at2"/>
<evidence type="ECO:0000256" key="5">
    <source>
        <dbReference type="ARBA" id="ARBA00022692"/>
    </source>
</evidence>
<feature type="transmembrane region" description="Helical" evidence="10">
    <location>
        <begin position="42"/>
        <end position="66"/>
    </location>
</feature>
<evidence type="ECO:0000313" key="11">
    <source>
        <dbReference type="EMBL" id="AQT67485.1"/>
    </source>
</evidence>
<dbReference type="EMBL" id="CP019791">
    <property type="protein sequence ID" value="AQT67485.1"/>
    <property type="molecule type" value="Genomic_DNA"/>
</dbReference>
<dbReference type="InterPro" id="IPR001734">
    <property type="entry name" value="Na/solute_symporter"/>
</dbReference>
<feature type="transmembrane region" description="Helical" evidence="10">
    <location>
        <begin position="72"/>
        <end position="93"/>
    </location>
</feature>
<sequence>MLAIAIFTVFVGFLFWLSWFLGKKAQSADGFFVAGGEIHWFVNGIALTGGYLSAASFLGICGMIAFKGFDGYLYSIGFLSGWVVALFVVAEPLRRLGKYTFADALGSRFKSKTIHLAAGISTLVICMCYLVPQMVGAGVLIEPLLGIPHHWGVIVVGVVVIVIVASAGMSSTTYVQFIKAGMLILFSGLLVTAVCVRGLHSEPDTINTSGEKVAHYQFKKLTIDDEAGLQESLNGTGYSYVDTVEVDSLDGESMQKWVVLSELSPLEVDEDGETYHLIRRGQRLPVVRDPEGAIAAFMSDVAGTDIGGEGREVTVQSVRVVKKDGGPYAKIEGWWRMEERPGGGTVLVETQDVTKTSAGDIYVNGLPAVNGSALAPMGRIAEFGSRTGHDGKTGPVGPLRLLSIFSDPETEIELPRGTDISYKGSEVELYYPEMVAGNELMRPGGHFKIATSSIWGKLDFISLMLALFFGTAALPHVLIRYYTVKDSTAARRSTIVAISAIGLFYIMTLYLGLGAIANGVLNPQSDNMSAPLLALSFGKVLFAIITALAFATVLGTVSGLIIAASGAVANDLMDKFMHRSMSGKAKVVTAKITAVSVGVVAVILGILFKGVNVGFLVGWAFAVAASANFPAIIMVLFWKRTTAAGIICSILVGIAASLGIILAGPDMFKLYGFSSSDAWIPLGQPAILSMPLSFVTLIVVSLMTQESKSEEDLAELSKAG</sequence>
<keyword evidence="5 10" id="KW-0812">Transmembrane</keyword>
<accession>A0A1U9NI41</accession>
<dbReference type="PANTHER" id="PTHR48086">
    <property type="entry name" value="SODIUM/PROLINE SYMPORTER-RELATED"/>
    <property type="match status" value="1"/>
</dbReference>
<feature type="transmembrane region" description="Helical" evidence="10">
    <location>
        <begin position="114"/>
        <end position="135"/>
    </location>
</feature>
<reference evidence="12" key="1">
    <citation type="submission" date="2017-02" db="EMBL/GenBank/DDBJ databases">
        <title>Comparative genomics and description of representatives of a novel lineage of planctomycetes thriving in anoxic sediments.</title>
        <authorList>
            <person name="Spring S."/>
            <person name="Bunk B."/>
            <person name="Sproer C."/>
        </authorList>
    </citation>
    <scope>NUCLEOTIDE SEQUENCE [LARGE SCALE GENOMIC DNA]</scope>
    <source>
        <strain evidence="12">ST-NAGAB-D1</strain>
    </source>
</reference>
<keyword evidence="6" id="KW-0769">Symport</keyword>
<evidence type="ECO:0000256" key="6">
    <source>
        <dbReference type="ARBA" id="ARBA00022847"/>
    </source>
</evidence>
<feature type="transmembrane region" description="Helical" evidence="10">
    <location>
        <begin position="6"/>
        <end position="22"/>
    </location>
</feature>
<dbReference type="GO" id="GO:0006847">
    <property type="term" value="P:plasma membrane acetate transport"/>
    <property type="evidence" value="ECO:0007669"/>
    <property type="project" value="TreeGrafter"/>
</dbReference>
<feature type="transmembrane region" description="Helical" evidence="10">
    <location>
        <begin position="460"/>
        <end position="483"/>
    </location>
</feature>
<dbReference type="CDD" id="cd11480">
    <property type="entry name" value="SLC5sbd_u4"/>
    <property type="match status" value="1"/>
</dbReference>
<evidence type="ECO:0000256" key="4">
    <source>
        <dbReference type="ARBA" id="ARBA00022475"/>
    </source>
</evidence>
<evidence type="ECO:0000256" key="9">
    <source>
        <dbReference type="RuleBase" id="RU362091"/>
    </source>
</evidence>
<dbReference type="PROSITE" id="PS50283">
    <property type="entry name" value="NA_SOLUT_SYMP_3"/>
    <property type="match status" value="1"/>
</dbReference>
<feature type="transmembrane region" description="Helical" evidence="10">
    <location>
        <begin position="588"/>
        <end position="608"/>
    </location>
</feature>
<keyword evidence="12" id="KW-1185">Reference proteome</keyword>
<dbReference type="PANTHER" id="PTHR48086:SF6">
    <property type="entry name" value="CATION_ACETATE SYMPORTER ACTP"/>
    <property type="match status" value="1"/>
</dbReference>
<protein>
    <submittedName>
        <fullName evidence="11">Acetate transporter ActP</fullName>
    </submittedName>
</protein>
<dbReference type="AlphaFoldDB" id="A0A1U9NI41"/>
<keyword evidence="7 10" id="KW-1133">Transmembrane helix</keyword>
<feature type="transmembrane region" description="Helical" evidence="10">
    <location>
        <begin position="541"/>
        <end position="568"/>
    </location>
</feature>
<gene>
    <name evidence="11" type="primary">actP</name>
    <name evidence="11" type="ORF">STSP2_00632</name>
</gene>
<dbReference type="STRING" id="1936003.STSP2_00632"/>